<dbReference type="PROSITE" id="PS51257">
    <property type="entry name" value="PROKAR_LIPOPROTEIN"/>
    <property type="match status" value="1"/>
</dbReference>
<dbReference type="SUPFAM" id="SSF52833">
    <property type="entry name" value="Thioredoxin-like"/>
    <property type="match status" value="1"/>
</dbReference>
<evidence type="ECO:0000259" key="2">
    <source>
        <dbReference type="Pfam" id="PF00085"/>
    </source>
</evidence>
<proteinExistence type="predicted"/>
<keyword evidence="1" id="KW-0732">Signal</keyword>
<evidence type="ECO:0000256" key="1">
    <source>
        <dbReference type="SAM" id="SignalP"/>
    </source>
</evidence>
<dbReference type="Gene3D" id="2.60.40.10">
    <property type="entry name" value="Immunoglobulins"/>
    <property type="match status" value="1"/>
</dbReference>
<comment type="caution">
    <text evidence="3">The sequence shown here is derived from an EMBL/GenBank/DDBJ whole genome shotgun (WGS) entry which is preliminary data.</text>
</comment>
<feature type="chain" id="PRO_5017726824" evidence="1">
    <location>
        <begin position="21"/>
        <end position="351"/>
    </location>
</feature>
<dbReference type="InterPro" id="IPR013783">
    <property type="entry name" value="Ig-like_fold"/>
</dbReference>
<evidence type="ECO:0000313" key="4">
    <source>
        <dbReference type="Proteomes" id="UP000256980"/>
    </source>
</evidence>
<dbReference type="Proteomes" id="UP000256980">
    <property type="component" value="Unassembled WGS sequence"/>
</dbReference>
<protein>
    <submittedName>
        <fullName evidence="3">Thioredoxin</fullName>
    </submittedName>
</protein>
<name>A0A3D9HCW9_9FLAO</name>
<gene>
    <name evidence="3" type="ORF">DFQ10_101892</name>
</gene>
<dbReference type="OrthoDB" id="1081990at2"/>
<dbReference type="Pfam" id="PF11551">
    <property type="entry name" value="Omp28"/>
    <property type="match status" value="1"/>
</dbReference>
<feature type="domain" description="Thioredoxin" evidence="2">
    <location>
        <begin position="105"/>
        <end position="160"/>
    </location>
</feature>
<dbReference type="RefSeq" id="WP_115816146.1">
    <property type="nucleotide sequence ID" value="NZ_CANKZP010000001.1"/>
</dbReference>
<sequence>MISKKVPKLFLLFIILMSVACSKTEENVPLTTPTAQIVVDKLVRKASLINQEIPFTIITEDGEDVTADATFYVNGEPVSVLPFSSDVIGDFEVYGVYMQDGVEITTNTESFSVIIPKRKVVVEDYTGTWCGFCPRVAGAIYSLSEETNDITVVAIHETNNNFPEPMHFGQVQLLKDAFNVDGLPAARLNRTEDWATPHPNSAVTSMAGLDTNLAIAINSEVEEGELLVQVNVVYEEGSVQGDKLVVYLLEDGIISDQFNYYNDDTTSPFYNMGDIIPDFEHNEVLRNSLSSVLGDAIPVTAELTEHIWSDTITLPSNYVVENLSIVAMVVGADNTAKNSQHAHVNEDKSYE</sequence>
<feature type="signal peptide" evidence="1">
    <location>
        <begin position="1"/>
        <end position="20"/>
    </location>
</feature>
<dbReference type="Pfam" id="PF00085">
    <property type="entry name" value="Thioredoxin"/>
    <property type="match status" value="1"/>
</dbReference>
<evidence type="ECO:0000313" key="3">
    <source>
        <dbReference type="EMBL" id="RED47111.1"/>
    </source>
</evidence>
<accession>A0A3D9HCW9</accession>
<dbReference type="AlphaFoldDB" id="A0A3D9HCW9"/>
<organism evidence="3 4">
    <name type="scientific">Winogradskyella eximia</name>
    <dbReference type="NCBI Taxonomy" id="262006"/>
    <lineage>
        <taxon>Bacteria</taxon>
        <taxon>Pseudomonadati</taxon>
        <taxon>Bacteroidota</taxon>
        <taxon>Flavobacteriia</taxon>
        <taxon>Flavobacteriales</taxon>
        <taxon>Flavobacteriaceae</taxon>
        <taxon>Winogradskyella</taxon>
    </lineage>
</organism>
<keyword evidence="4" id="KW-1185">Reference proteome</keyword>
<dbReference type="InterPro" id="IPR036249">
    <property type="entry name" value="Thioredoxin-like_sf"/>
</dbReference>
<dbReference type="Gene3D" id="3.40.30.10">
    <property type="entry name" value="Glutaredoxin"/>
    <property type="match status" value="1"/>
</dbReference>
<dbReference type="InterPro" id="IPR013766">
    <property type="entry name" value="Thioredoxin_domain"/>
</dbReference>
<dbReference type="InterPro" id="IPR021615">
    <property type="entry name" value="Omp28"/>
</dbReference>
<dbReference type="EMBL" id="QRDV01000001">
    <property type="protein sequence ID" value="RED47111.1"/>
    <property type="molecule type" value="Genomic_DNA"/>
</dbReference>
<reference evidence="3 4" key="1">
    <citation type="submission" date="2018-07" db="EMBL/GenBank/DDBJ databases">
        <title>Genomic Encyclopedia of Type Strains, Phase III (KMG-III): the genomes of soil and plant-associated and newly described type strains.</title>
        <authorList>
            <person name="Whitman W."/>
        </authorList>
    </citation>
    <scope>NUCLEOTIDE SEQUENCE [LARGE SCALE GENOMIC DNA]</scope>
    <source>
        <strain evidence="3 4">CECT 7946</strain>
    </source>
</reference>